<dbReference type="PANTHER" id="PTHR30615:SF8">
    <property type="entry name" value="UPF0047 PROTEIN C4A8.02C"/>
    <property type="match status" value="1"/>
</dbReference>
<dbReference type="InterPro" id="IPR035917">
    <property type="entry name" value="YjbQ-like_sf"/>
</dbReference>
<dbReference type="Gene3D" id="2.60.120.460">
    <property type="entry name" value="YjbQ-like"/>
    <property type="match status" value="1"/>
</dbReference>
<dbReference type="AlphaFoldDB" id="A0A7G9YP61"/>
<sequence length="113" mass="12369">MRFQSQKLTDGVVTVFVPGATGAVTTIEYESGLVSDFKAMLERIAPQGIEYVHNLKWGDGNGHSHVRASLLGPSLSVPFAGGSMMLGTWQQIIFIDLDNRPRNRKLIVQIVGE</sequence>
<dbReference type="InterPro" id="IPR001602">
    <property type="entry name" value="UPF0047_YjbQ-like"/>
</dbReference>
<comment type="similarity">
    <text evidence="1">Belongs to the UPF0047 family.</text>
</comment>
<gene>
    <name evidence="2" type="ORF">DBPBNLAN_00005</name>
</gene>
<dbReference type="PIRSF" id="PIRSF004681">
    <property type="entry name" value="UCP004681"/>
    <property type="match status" value="1"/>
</dbReference>
<dbReference type="Pfam" id="PF01894">
    <property type="entry name" value="YjbQ"/>
    <property type="match status" value="1"/>
</dbReference>
<dbReference type="NCBIfam" id="TIGR00149">
    <property type="entry name" value="TIGR00149_YjbQ"/>
    <property type="match status" value="1"/>
</dbReference>
<organism evidence="2">
    <name type="scientific">Candidatus Methanogaster sp. ANME-2c ERB4</name>
    <dbReference type="NCBI Taxonomy" id="2759911"/>
    <lineage>
        <taxon>Archaea</taxon>
        <taxon>Methanobacteriati</taxon>
        <taxon>Methanobacteriota</taxon>
        <taxon>Stenosarchaea group</taxon>
        <taxon>Methanomicrobia</taxon>
        <taxon>Methanosarcinales</taxon>
        <taxon>ANME-2 cluster</taxon>
        <taxon>Candidatus Methanogasteraceae</taxon>
        <taxon>Candidatus Methanogaster</taxon>
    </lineage>
</organism>
<accession>A0A7G9YP61</accession>
<evidence type="ECO:0000256" key="1">
    <source>
        <dbReference type="ARBA" id="ARBA00005534"/>
    </source>
</evidence>
<dbReference type="SUPFAM" id="SSF111038">
    <property type="entry name" value="YjbQ-like"/>
    <property type="match status" value="1"/>
</dbReference>
<dbReference type="PANTHER" id="PTHR30615">
    <property type="entry name" value="UNCHARACTERIZED PROTEIN YJBQ-RELATED"/>
    <property type="match status" value="1"/>
</dbReference>
<reference evidence="2" key="1">
    <citation type="submission" date="2020-06" db="EMBL/GenBank/DDBJ databases">
        <title>Unique genomic features of the anaerobic methanotrophic archaea.</title>
        <authorList>
            <person name="Chadwick G.L."/>
            <person name="Skennerton C.T."/>
            <person name="Laso-Perez R."/>
            <person name="Leu A.O."/>
            <person name="Speth D.R."/>
            <person name="Yu H."/>
            <person name="Morgan-Lang C."/>
            <person name="Hatzenpichler R."/>
            <person name="Goudeau D."/>
            <person name="Malmstrom R."/>
            <person name="Brazelton W.J."/>
            <person name="Woyke T."/>
            <person name="Hallam S.J."/>
            <person name="Tyson G.W."/>
            <person name="Wegener G."/>
            <person name="Boetius A."/>
            <person name="Orphan V."/>
        </authorList>
    </citation>
    <scope>NUCLEOTIDE SEQUENCE</scope>
</reference>
<evidence type="ECO:0008006" key="3">
    <source>
        <dbReference type="Google" id="ProtNLM"/>
    </source>
</evidence>
<proteinExistence type="inferred from homology"/>
<protein>
    <recommendedName>
        <fullName evidence="3">Secondary thiamine-phosphate synthase enzyme</fullName>
    </recommendedName>
</protein>
<evidence type="ECO:0000313" key="2">
    <source>
        <dbReference type="EMBL" id="QNO49795.1"/>
    </source>
</evidence>
<name>A0A7G9YP61_9EURY</name>
<dbReference type="EMBL" id="MT631397">
    <property type="protein sequence ID" value="QNO49795.1"/>
    <property type="molecule type" value="Genomic_DNA"/>
</dbReference>